<comment type="similarity">
    <text evidence="1">Belongs to the peptidase C15 family.</text>
</comment>
<comment type="caution">
    <text evidence="5">The sequence shown here is derived from an EMBL/GenBank/DDBJ whole genome shotgun (WGS) entry which is preliminary data.</text>
</comment>
<dbReference type="Proteomes" id="UP000243975">
    <property type="component" value="Unassembled WGS sequence"/>
</dbReference>
<dbReference type="Gramene" id="KVH93448">
    <property type="protein sequence ID" value="KVH93448"/>
    <property type="gene ID" value="Ccrd_004509"/>
</dbReference>
<keyword evidence="6" id="KW-1185">Reference proteome</keyword>
<dbReference type="Gene3D" id="3.40.630.20">
    <property type="entry name" value="Peptidase C15, pyroglutamyl peptidase I-like"/>
    <property type="match status" value="1"/>
</dbReference>
<dbReference type="AlphaFoldDB" id="A0A103XMJ8"/>
<keyword evidence="3" id="KW-0378">Hydrolase</keyword>
<evidence type="ECO:0000313" key="6">
    <source>
        <dbReference type="Proteomes" id="UP000243975"/>
    </source>
</evidence>
<proteinExistence type="inferred from homology"/>
<sequence length="74" mass="8386">MSGMTGYDLLKKVKTCSIDAICEFLKNIKCYDAMISDDAGSFVCNYLCYNSLRFAEQKGHNSPPFSRINKETKM</sequence>
<evidence type="ECO:0000313" key="5">
    <source>
        <dbReference type="EMBL" id="KVH93448.1"/>
    </source>
</evidence>
<reference evidence="5 6" key="1">
    <citation type="journal article" date="2016" name="Sci. Rep.">
        <title>The genome sequence of the outbreeding globe artichoke constructed de novo incorporating a phase-aware low-pass sequencing strategy of F1 progeny.</title>
        <authorList>
            <person name="Scaglione D."/>
            <person name="Reyes-Chin-Wo S."/>
            <person name="Acquadro A."/>
            <person name="Froenicke L."/>
            <person name="Portis E."/>
            <person name="Beitel C."/>
            <person name="Tirone M."/>
            <person name="Mauro R."/>
            <person name="Lo Monaco A."/>
            <person name="Mauromicale G."/>
            <person name="Faccioli P."/>
            <person name="Cattivelli L."/>
            <person name="Rieseberg L."/>
            <person name="Michelmore R."/>
            <person name="Lanteri S."/>
        </authorList>
    </citation>
    <scope>NUCLEOTIDE SEQUENCE [LARGE SCALE GENOMIC DNA]</scope>
    <source>
        <strain evidence="5">2C</strain>
    </source>
</reference>
<keyword evidence="2" id="KW-0645">Protease</keyword>
<keyword evidence="4" id="KW-0788">Thiol protease</keyword>
<name>A0A103XMJ8_CYNCS</name>
<dbReference type="InterPro" id="IPR016125">
    <property type="entry name" value="Peptidase_C15-like"/>
</dbReference>
<evidence type="ECO:0000256" key="4">
    <source>
        <dbReference type="ARBA" id="ARBA00022807"/>
    </source>
</evidence>
<dbReference type="EMBL" id="LEKV01004766">
    <property type="protein sequence ID" value="KVH93448.1"/>
    <property type="molecule type" value="Genomic_DNA"/>
</dbReference>
<gene>
    <name evidence="5" type="ORF">Ccrd_004509</name>
</gene>
<accession>A0A103XMJ8</accession>
<protein>
    <submittedName>
        <fullName evidence="5">Peptidase C15, pyroglutamyl peptidase I</fullName>
    </submittedName>
</protein>
<dbReference type="InterPro" id="IPR036440">
    <property type="entry name" value="Peptidase_C15-like_sf"/>
</dbReference>
<evidence type="ECO:0000256" key="2">
    <source>
        <dbReference type="ARBA" id="ARBA00022670"/>
    </source>
</evidence>
<dbReference type="GO" id="GO:0008234">
    <property type="term" value="F:cysteine-type peptidase activity"/>
    <property type="evidence" value="ECO:0007669"/>
    <property type="project" value="UniProtKB-KW"/>
</dbReference>
<evidence type="ECO:0000256" key="3">
    <source>
        <dbReference type="ARBA" id="ARBA00022801"/>
    </source>
</evidence>
<evidence type="ECO:0000256" key="1">
    <source>
        <dbReference type="ARBA" id="ARBA00006641"/>
    </source>
</evidence>
<dbReference type="STRING" id="59895.A0A103XMJ8"/>
<organism evidence="5 6">
    <name type="scientific">Cynara cardunculus var. scolymus</name>
    <name type="common">Globe artichoke</name>
    <name type="synonym">Cynara scolymus</name>
    <dbReference type="NCBI Taxonomy" id="59895"/>
    <lineage>
        <taxon>Eukaryota</taxon>
        <taxon>Viridiplantae</taxon>
        <taxon>Streptophyta</taxon>
        <taxon>Embryophyta</taxon>
        <taxon>Tracheophyta</taxon>
        <taxon>Spermatophyta</taxon>
        <taxon>Magnoliopsida</taxon>
        <taxon>eudicotyledons</taxon>
        <taxon>Gunneridae</taxon>
        <taxon>Pentapetalae</taxon>
        <taxon>asterids</taxon>
        <taxon>campanulids</taxon>
        <taxon>Asterales</taxon>
        <taxon>Asteraceae</taxon>
        <taxon>Carduoideae</taxon>
        <taxon>Cardueae</taxon>
        <taxon>Carduinae</taxon>
        <taxon>Cynara</taxon>
    </lineage>
</organism>
<dbReference type="SUPFAM" id="SSF53182">
    <property type="entry name" value="Pyrrolidone carboxyl peptidase (pyroglutamate aminopeptidase)"/>
    <property type="match status" value="1"/>
</dbReference>
<feature type="non-terminal residue" evidence="5">
    <location>
        <position position="1"/>
    </location>
</feature>
<dbReference type="GO" id="GO:0006508">
    <property type="term" value="P:proteolysis"/>
    <property type="evidence" value="ECO:0007669"/>
    <property type="project" value="UniProtKB-KW"/>
</dbReference>
<dbReference type="Pfam" id="PF01470">
    <property type="entry name" value="Peptidase_C15"/>
    <property type="match status" value="1"/>
</dbReference>